<evidence type="ECO:0000256" key="11">
    <source>
        <dbReference type="ARBA" id="ARBA00078122"/>
    </source>
</evidence>
<dbReference type="Gene3D" id="1.20.58.110">
    <property type="entry name" value="Ribosomal protein S20"/>
    <property type="match status" value="1"/>
</dbReference>
<keyword evidence="3" id="KW-0150">Chloroplast</keyword>
<dbReference type="OMA" id="IYHKAHK"/>
<dbReference type="InterPro" id="IPR036510">
    <property type="entry name" value="Ribosomal_bS20_sf"/>
</dbReference>
<evidence type="ECO:0000256" key="4">
    <source>
        <dbReference type="ARBA" id="ARBA00022640"/>
    </source>
</evidence>
<evidence type="ECO:0000256" key="6">
    <source>
        <dbReference type="ARBA" id="ARBA00022884"/>
    </source>
</evidence>
<dbReference type="OrthoDB" id="4825at2759"/>
<reference evidence="12 13" key="1">
    <citation type="journal article" date="2018" name="Nat. Genet.">
        <title>The Rosa genome provides new insights in the design of modern roses.</title>
        <authorList>
            <person name="Bendahmane M."/>
        </authorList>
    </citation>
    <scope>NUCLEOTIDE SEQUENCE [LARGE SCALE GENOMIC DNA]</scope>
    <source>
        <strain evidence="13">cv. Old Blush</strain>
    </source>
</reference>
<evidence type="ECO:0000256" key="9">
    <source>
        <dbReference type="ARBA" id="ARBA00023274"/>
    </source>
</evidence>
<keyword evidence="13" id="KW-1185">Reference proteome</keyword>
<gene>
    <name evidence="12" type="ORF">RchiOBHm_Chr5g0032711</name>
</gene>
<keyword evidence="8 12" id="KW-0689">Ribosomal protein</keyword>
<dbReference type="GO" id="GO:0003735">
    <property type="term" value="F:structural constituent of ribosome"/>
    <property type="evidence" value="ECO:0007669"/>
    <property type="project" value="InterPro"/>
</dbReference>
<comment type="similarity">
    <text evidence="2">Belongs to the bacterial ribosomal protein bS20 family.</text>
</comment>
<accession>A0A2P6QAJ5</accession>
<dbReference type="GO" id="GO:0070181">
    <property type="term" value="F:small ribosomal subunit rRNA binding"/>
    <property type="evidence" value="ECO:0007669"/>
    <property type="project" value="TreeGrafter"/>
</dbReference>
<dbReference type="FunFam" id="1.20.58.110:FF:000003">
    <property type="entry name" value="30S ribosomal protein S20, chloroplastic"/>
    <property type="match status" value="1"/>
</dbReference>
<keyword evidence="5" id="KW-0699">rRNA-binding</keyword>
<dbReference type="InterPro" id="IPR002583">
    <property type="entry name" value="Ribosomal_bS20"/>
</dbReference>
<dbReference type="Gramene" id="PRQ31187">
    <property type="protein sequence ID" value="PRQ31187"/>
    <property type="gene ID" value="RchiOBHm_Chr5g0032711"/>
</dbReference>
<sequence>MALHCLSSSCLALPSKFGNLSLNGPCTSSASTHFPSLSFSANLSHDFFSQGYLCVSPSQRSVRRSVVCEAAPTKKPDSAEKRARQAEKRRIYNKSRKSEIKTRMKKVLEALDVLKKKPDAQAEEVLSIEKLIGEAYSIIDKAVKVGTLHRNTGARRKSRLARRKKAVEIQKGWYTPADSEVTA</sequence>
<evidence type="ECO:0000256" key="8">
    <source>
        <dbReference type="ARBA" id="ARBA00022980"/>
    </source>
</evidence>
<keyword evidence="4" id="KW-0934">Plastid</keyword>
<protein>
    <recommendedName>
        <fullName evidence="10">Small ribosomal subunit protein bS20c</fullName>
    </recommendedName>
    <alternativeName>
        <fullName evidence="11">30S ribosomal protein S20, chloroplastic</fullName>
    </alternativeName>
</protein>
<evidence type="ECO:0000256" key="5">
    <source>
        <dbReference type="ARBA" id="ARBA00022730"/>
    </source>
</evidence>
<evidence type="ECO:0000256" key="10">
    <source>
        <dbReference type="ARBA" id="ARBA00074494"/>
    </source>
</evidence>
<keyword evidence="7" id="KW-0809">Transit peptide</keyword>
<evidence type="ECO:0000256" key="1">
    <source>
        <dbReference type="ARBA" id="ARBA00004229"/>
    </source>
</evidence>
<proteinExistence type="inferred from homology"/>
<dbReference type="PANTHER" id="PTHR33398">
    <property type="entry name" value="30S RIBOSOMAL PROTEIN S20"/>
    <property type="match status" value="1"/>
</dbReference>
<evidence type="ECO:0000256" key="7">
    <source>
        <dbReference type="ARBA" id="ARBA00022946"/>
    </source>
</evidence>
<comment type="subcellular location">
    <subcellularLocation>
        <location evidence="1">Plastid</location>
        <location evidence="1">Chloroplast</location>
    </subcellularLocation>
</comment>
<keyword evidence="6" id="KW-0694">RNA-binding</keyword>
<organism evidence="12 13">
    <name type="scientific">Rosa chinensis</name>
    <name type="common">China rose</name>
    <dbReference type="NCBI Taxonomy" id="74649"/>
    <lineage>
        <taxon>Eukaryota</taxon>
        <taxon>Viridiplantae</taxon>
        <taxon>Streptophyta</taxon>
        <taxon>Embryophyta</taxon>
        <taxon>Tracheophyta</taxon>
        <taxon>Spermatophyta</taxon>
        <taxon>Magnoliopsida</taxon>
        <taxon>eudicotyledons</taxon>
        <taxon>Gunneridae</taxon>
        <taxon>Pentapetalae</taxon>
        <taxon>rosids</taxon>
        <taxon>fabids</taxon>
        <taxon>Rosales</taxon>
        <taxon>Rosaceae</taxon>
        <taxon>Rosoideae</taxon>
        <taxon>Rosoideae incertae sedis</taxon>
        <taxon>Rosa</taxon>
    </lineage>
</organism>
<dbReference type="GO" id="GO:0006412">
    <property type="term" value="P:translation"/>
    <property type="evidence" value="ECO:0007669"/>
    <property type="project" value="InterPro"/>
</dbReference>
<evidence type="ECO:0000256" key="3">
    <source>
        <dbReference type="ARBA" id="ARBA00022528"/>
    </source>
</evidence>
<dbReference type="GO" id="GO:0015935">
    <property type="term" value="C:small ribosomal subunit"/>
    <property type="evidence" value="ECO:0007669"/>
    <property type="project" value="TreeGrafter"/>
</dbReference>
<dbReference type="NCBIfam" id="TIGR00029">
    <property type="entry name" value="S20"/>
    <property type="match status" value="1"/>
</dbReference>
<dbReference type="PANTHER" id="PTHR33398:SF1">
    <property type="entry name" value="SMALL RIBOSOMAL SUBUNIT PROTEIN BS20C"/>
    <property type="match status" value="1"/>
</dbReference>
<dbReference type="HAMAP" id="MF_00500">
    <property type="entry name" value="Ribosomal_bS20"/>
    <property type="match status" value="1"/>
</dbReference>
<evidence type="ECO:0000313" key="12">
    <source>
        <dbReference type="EMBL" id="PRQ31187.1"/>
    </source>
</evidence>
<evidence type="ECO:0000313" key="13">
    <source>
        <dbReference type="Proteomes" id="UP000238479"/>
    </source>
</evidence>
<evidence type="ECO:0000256" key="2">
    <source>
        <dbReference type="ARBA" id="ARBA00007634"/>
    </source>
</evidence>
<keyword evidence="9" id="KW-0687">Ribonucleoprotein</keyword>
<dbReference type="EMBL" id="PDCK01000043">
    <property type="protein sequence ID" value="PRQ31187.1"/>
    <property type="molecule type" value="Genomic_DNA"/>
</dbReference>
<dbReference type="AlphaFoldDB" id="A0A2P6QAJ5"/>
<dbReference type="Proteomes" id="UP000238479">
    <property type="component" value="Chromosome 5"/>
</dbReference>
<comment type="caution">
    <text evidence="12">The sequence shown here is derived from an EMBL/GenBank/DDBJ whole genome shotgun (WGS) entry which is preliminary data.</text>
</comment>
<dbReference type="Pfam" id="PF01649">
    <property type="entry name" value="Ribosomal_S20p"/>
    <property type="match status" value="1"/>
</dbReference>
<dbReference type="SUPFAM" id="SSF46992">
    <property type="entry name" value="Ribosomal protein S20"/>
    <property type="match status" value="1"/>
</dbReference>
<dbReference type="GO" id="GO:0009507">
    <property type="term" value="C:chloroplast"/>
    <property type="evidence" value="ECO:0007669"/>
    <property type="project" value="UniProtKB-SubCell"/>
</dbReference>
<dbReference type="STRING" id="74649.A0A2P6QAJ5"/>
<name>A0A2P6QAJ5_ROSCH</name>